<evidence type="ECO:0000313" key="4">
    <source>
        <dbReference type="Proteomes" id="UP000287857"/>
    </source>
</evidence>
<dbReference type="EMBL" id="NGJS01000003">
    <property type="protein sequence ID" value="RST99801.1"/>
    <property type="molecule type" value="Genomic_DNA"/>
</dbReference>
<feature type="signal peptide" evidence="1">
    <location>
        <begin position="1"/>
        <end position="23"/>
    </location>
</feature>
<organism evidence="3 4">
    <name type="scientific">Vagococcus vulneris</name>
    <dbReference type="NCBI Taxonomy" id="1977869"/>
    <lineage>
        <taxon>Bacteria</taxon>
        <taxon>Bacillati</taxon>
        <taxon>Bacillota</taxon>
        <taxon>Bacilli</taxon>
        <taxon>Lactobacillales</taxon>
        <taxon>Enterococcaceae</taxon>
        <taxon>Vagococcus</taxon>
    </lineage>
</organism>
<gene>
    <name evidence="3" type="ORF">CBF37_03490</name>
</gene>
<dbReference type="GO" id="GO:0022857">
    <property type="term" value="F:transmembrane transporter activity"/>
    <property type="evidence" value="ECO:0007669"/>
    <property type="project" value="InterPro"/>
</dbReference>
<keyword evidence="1" id="KW-0732">Signal</keyword>
<keyword evidence="4" id="KW-1185">Reference proteome</keyword>
<dbReference type="AlphaFoldDB" id="A0A430A0H9"/>
<feature type="chain" id="PRO_5019406071" evidence="1">
    <location>
        <begin position="24"/>
        <end position="311"/>
    </location>
</feature>
<evidence type="ECO:0000256" key="1">
    <source>
        <dbReference type="SAM" id="SignalP"/>
    </source>
</evidence>
<dbReference type="Proteomes" id="UP000287857">
    <property type="component" value="Unassembled WGS sequence"/>
</dbReference>
<name>A0A430A0H9_9ENTE</name>
<dbReference type="SUPFAM" id="SSF53850">
    <property type="entry name" value="Periplasmic binding protein-like II"/>
    <property type="match status" value="1"/>
</dbReference>
<evidence type="ECO:0000313" key="3">
    <source>
        <dbReference type="EMBL" id="RST99801.1"/>
    </source>
</evidence>
<dbReference type="Pfam" id="PF04069">
    <property type="entry name" value="OpuAC"/>
    <property type="match status" value="1"/>
</dbReference>
<dbReference type="Gene3D" id="3.40.190.10">
    <property type="entry name" value="Periplasmic binding protein-like II"/>
    <property type="match status" value="1"/>
</dbReference>
<dbReference type="CDD" id="cd13608">
    <property type="entry name" value="PBP2_OpuCC_like"/>
    <property type="match status" value="1"/>
</dbReference>
<dbReference type="GO" id="GO:0043190">
    <property type="term" value="C:ATP-binding cassette (ABC) transporter complex"/>
    <property type="evidence" value="ECO:0007669"/>
    <property type="project" value="InterPro"/>
</dbReference>
<evidence type="ECO:0000259" key="2">
    <source>
        <dbReference type="Pfam" id="PF04069"/>
    </source>
</evidence>
<accession>A0A430A0H9</accession>
<dbReference type="Gene3D" id="3.40.190.120">
    <property type="entry name" value="Osmoprotection protein (prox), domain 2"/>
    <property type="match status" value="1"/>
</dbReference>
<protein>
    <submittedName>
        <fullName evidence="3">Osmoprotectant ABC transporter substrate-binding protein</fullName>
    </submittedName>
</protein>
<proteinExistence type="predicted"/>
<feature type="domain" description="ABC-type glycine betaine transport system substrate-binding" evidence="2">
    <location>
        <begin position="36"/>
        <end position="300"/>
    </location>
</feature>
<dbReference type="InterPro" id="IPR007210">
    <property type="entry name" value="ABC_Gly_betaine_transp_sub-bd"/>
</dbReference>
<comment type="caution">
    <text evidence="3">The sequence shown here is derived from an EMBL/GenBank/DDBJ whole genome shotgun (WGS) entry which is preliminary data.</text>
</comment>
<reference evidence="3 4" key="1">
    <citation type="submission" date="2017-05" db="EMBL/GenBank/DDBJ databases">
        <title>Vagococcus spp. assemblies.</title>
        <authorList>
            <person name="Gulvik C.A."/>
        </authorList>
    </citation>
    <scope>NUCLEOTIDE SEQUENCE [LARGE SCALE GENOMIC DNA]</scope>
    <source>
        <strain evidence="3 4">SS1995</strain>
    </source>
</reference>
<sequence length="311" mass="35074">MIKTKVKLVMTILISTLFLSSCALPGLVSNKDKSVITIAGGITSEDQILANIVSDMIQHYTKDQVTIINNLATPTISHQAMLNGDAQISSTRYTGTDLTATLNMEPTKDAKSALKTVKHEFEKRYHQQWFDSYGYANTYTFMVTKETAKKYNLKKVSDLKKISQTIRVGVDTYWMNRKGDGYEDFSKAYGFGFDHIYPMQIGLVYDAVEAGKMDVVLGYSTDGRINSYGLVMLEDDLHFFPPYDASLVATDKLLKERPEIKPVLDRLVGTISTQQMQKMNYEADNNLQEPATVAKKFLEEHNYFEAKGSEK</sequence>
<dbReference type="PROSITE" id="PS51257">
    <property type="entry name" value="PROKAR_LIPOPROTEIN"/>
    <property type="match status" value="1"/>
</dbReference>
<dbReference type="OrthoDB" id="9801163at2"/>